<proteinExistence type="predicted"/>
<evidence type="ECO:0000313" key="2">
    <source>
        <dbReference type="Proteomes" id="UP000006038"/>
    </source>
</evidence>
<dbReference type="Gramene" id="OB07G31240.1">
    <property type="protein sequence ID" value="OB07G31240.1"/>
    <property type="gene ID" value="OB07G31240"/>
</dbReference>
<dbReference type="Proteomes" id="UP000006038">
    <property type="component" value="Chromosome 7"/>
</dbReference>
<name>J3MNZ2_ORYBR</name>
<reference evidence="1" key="1">
    <citation type="journal article" date="2013" name="Nat. Commun.">
        <title>Whole-genome sequencing of Oryza brachyantha reveals mechanisms underlying Oryza genome evolution.</title>
        <authorList>
            <person name="Chen J."/>
            <person name="Huang Q."/>
            <person name="Gao D."/>
            <person name="Wang J."/>
            <person name="Lang Y."/>
            <person name="Liu T."/>
            <person name="Li B."/>
            <person name="Bai Z."/>
            <person name="Luis Goicoechea J."/>
            <person name="Liang C."/>
            <person name="Chen C."/>
            <person name="Zhang W."/>
            <person name="Sun S."/>
            <person name="Liao Y."/>
            <person name="Zhang X."/>
            <person name="Yang L."/>
            <person name="Song C."/>
            <person name="Wang M."/>
            <person name="Shi J."/>
            <person name="Liu G."/>
            <person name="Liu J."/>
            <person name="Zhou H."/>
            <person name="Zhou W."/>
            <person name="Yu Q."/>
            <person name="An N."/>
            <person name="Chen Y."/>
            <person name="Cai Q."/>
            <person name="Wang B."/>
            <person name="Liu B."/>
            <person name="Min J."/>
            <person name="Huang Y."/>
            <person name="Wu H."/>
            <person name="Li Z."/>
            <person name="Zhang Y."/>
            <person name="Yin Y."/>
            <person name="Song W."/>
            <person name="Jiang J."/>
            <person name="Jackson S.A."/>
            <person name="Wing R.A."/>
            <person name="Wang J."/>
            <person name="Chen M."/>
        </authorList>
    </citation>
    <scope>NUCLEOTIDE SEQUENCE [LARGE SCALE GENOMIC DNA]</scope>
    <source>
        <strain evidence="1">cv. IRGC 101232</strain>
    </source>
</reference>
<protein>
    <submittedName>
        <fullName evidence="1">Uncharacterized protein</fullName>
    </submittedName>
</protein>
<dbReference type="HOGENOM" id="CLU_1770927_0_0_1"/>
<keyword evidence="2" id="KW-1185">Reference proteome</keyword>
<dbReference type="AlphaFoldDB" id="J3MNZ2"/>
<sequence>MFIKSLLMQSALTSHELLLPAEVLASVSLVQHNHGVGVGLPAVLRRLDGDAEPEGHVGHGHDDDAVVGLGVLGDAGEGGLGHGVAEEEGALGVGLEPDAAAGVGGEEVERVDGEVEGAAVGEIDVRGVTNNFLAFGITLSLLKRHNT</sequence>
<organism evidence="1">
    <name type="scientific">Oryza brachyantha</name>
    <name type="common">malo sina</name>
    <dbReference type="NCBI Taxonomy" id="4533"/>
    <lineage>
        <taxon>Eukaryota</taxon>
        <taxon>Viridiplantae</taxon>
        <taxon>Streptophyta</taxon>
        <taxon>Embryophyta</taxon>
        <taxon>Tracheophyta</taxon>
        <taxon>Spermatophyta</taxon>
        <taxon>Magnoliopsida</taxon>
        <taxon>Liliopsida</taxon>
        <taxon>Poales</taxon>
        <taxon>Poaceae</taxon>
        <taxon>BOP clade</taxon>
        <taxon>Oryzoideae</taxon>
        <taxon>Oryzeae</taxon>
        <taxon>Oryzinae</taxon>
        <taxon>Oryza</taxon>
    </lineage>
</organism>
<evidence type="ECO:0000313" key="1">
    <source>
        <dbReference type="EnsemblPlants" id="OB07G31240.1"/>
    </source>
</evidence>
<dbReference type="EnsemblPlants" id="OB07G31240.1">
    <property type="protein sequence ID" value="OB07G31240.1"/>
    <property type="gene ID" value="OB07G31240"/>
</dbReference>
<reference evidence="1" key="2">
    <citation type="submission" date="2013-04" db="UniProtKB">
        <authorList>
            <consortium name="EnsemblPlants"/>
        </authorList>
    </citation>
    <scope>IDENTIFICATION</scope>
</reference>
<accession>J3MNZ2</accession>